<dbReference type="RefSeq" id="WP_267534368.1">
    <property type="nucleotide sequence ID" value="NZ_JAPNKA010000001.1"/>
</dbReference>
<accession>A0ABT4A1B4</accession>
<comment type="caution">
    <text evidence="1">The sequence shown here is derived from an EMBL/GenBank/DDBJ whole genome shotgun (WGS) entry which is preliminary data.</text>
</comment>
<gene>
    <name evidence="1" type="ORF">OV287_13175</name>
</gene>
<keyword evidence="2" id="KW-1185">Reference proteome</keyword>
<proteinExistence type="predicted"/>
<organism evidence="1 2">
    <name type="scientific">Archangium lansingense</name>
    <dbReference type="NCBI Taxonomy" id="2995310"/>
    <lineage>
        <taxon>Bacteria</taxon>
        <taxon>Pseudomonadati</taxon>
        <taxon>Myxococcota</taxon>
        <taxon>Myxococcia</taxon>
        <taxon>Myxococcales</taxon>
        <taxon>Cystobacterineae</taxon>
        <taxon>Archangiaceae</taxon>
        <taxon>Archangium</taxon>
    </lineage>
</organism>
<protein>
    <recommendedName>
        <fullName evidence="3">DUF4340 domain-containing protein</fullName>
    </recommendedName>
</protein>
<sequence>MRARGVVLQGVLAAAGLAAAFFVWQREPVGAPGEVVVLDAPKRALERVRYEDASVQVELFREGTKDGELWLRLGAKRELRANEIAEQLFARFAPLLATRSLGVLDAERLAEVGLKDSHRKLAVKLSSGEHTFTLAASSSGWGSPYLRREMDGHVFLLPPSLLPDLENAAHRLVDRTLHTFGASEYDALTITVGSTSRTFLVRARAQRPAEFLPREAPDSPDETAWKWHERVWLLSPAQTDFLGRGEVPPGGEPRESFRVEYLRGDQRLGQLTVARGAGGEFYARTEHTAGWAKLPPWADSIVLEAEKVATGR</sequence>
<evidence type="ECO:0008006" key="3">
    <source>
        <dbReference type="Google" id="ProtNLM"/>
    </source>
</evidence>
<reference evidence="1 2" key="1">
    <citation type="submission" date="2022-11" db="EMBL/GenBank/DDBJ databases">
        <title>Minimal conservation of predation-associated metabolite biosynthetic gene clusters underscores biosynthetic potential of Myxococcota including descriptions for ten novel species: Archangium lansinium sp. nov., Myxococcus landrumus sp. nov., Nannocystis bai.</title>
        <authorList>
            <person name="Ahearne A."/>
            <person name="Stevens C."/>
            <person name="Phillips K."/>
        </authorList>
    </citation>
    <scope>NUCLEOTIDE SEQUENCE [LARGE SCALE GENOMIC DNA]</scope>
    <source>
        <strain evidence="1 2">MIWBW</strain>
    </source>
</reference>
<dbReference type="Proteomes" id="UP001207654">
    <property type="component" value="Unassembled WGS sequence"/>
</dbReference>
<name>A0ABT4A1B4_9BACT</name>
<dbReference type="EMBL" id="JAPNKA010000001">
    <property type="protein sequence ID" value="MCY1075436.1"/>
    <property type="molecule type" value="Genomic_DNA"/>
</dbReference>
<evidence type="ECO:0000313" key="1">
    <source>
        <dbReference type="EMBL" id="MCY1075436.1"/>
    </source>
</evidence>
<evidence type="ECO:0000313" key="2">
    <source>
        <dbReference type="Proteomes" id="UP001207654"/>
    </source>
</evidence>